<comment type="caution">
    <text evidence="1">The sequence shown here is derived from an EMBL/GenBank/DDBJ whole genome shotgun (WGS) entry which is preliminary data.</text>
</comment>
<accession>A0ABW7X160</accession>
<evidence type="ECO:0000313" key="1">
    <source>
        <dbReference type="EMBL" id="MFI2474795.1"/>
    </source>
</evidence>
<dbReference type="EMBL" id="JBIRYO010000008">
    <property type="protein sequence ID" value="MFI2474795.1"/>
    <property type="molecule type" value="Genomic_DNA"/>
</dbReference>
<dbReference type="Proteomes" id="UP001611415">
    <property type="component" value="Unassembled WGS sequence"/>
</dbReference>
<organism evidence="1 2">
    <name type="scientific">Nocardia xishanensis</name>
    <dbReference type="NCBI Taxonomy" id="238964"/>
    <lineage>
        <taxon>Bacteria</taxon>
        <taxon>Bacillati</taxon>
        <taxon>Actinomycetota</taxon>
        <taxon>Actinomycetes</taxon>
        <taxon>Mycobacteriales</taxon>
        <taxon>Nocardiaceae</taxon>
        <taxon>Nocardia</taxon>
    </lineage>
</organism>
<proteinExistence type="predicted"/>
<keyword evidence="2" id="KW-1185">Reference proteome</keyword>
<name>A0ABW7X160_9NOCA</name>
<gene>
    <name evidence="1" type="ORF">ACH49W_15575</name>
</gene>
<evidence type="ECO:0008006" key="3">
    <source>
        <dbReference type="Google" id="ProtNLM"/>
    </source>
</evidence>
<reference evidence="1 2" key="1">
    <citation type="submission" date="2024-10" db="EMBL/GenBank/DDBJ databases">
        <title>The Natural Products Discovery Center: Release of the First 8490 Sequenced Strains for Exploring Actinobacteria Biosynthetic Diversity.</title>
        <authorList>
            <person name="Kalkreuter E."/>
            <person name="Kautsar S.A."/>
            <person name="Yang D."/>
            <person name="Bader C.D."/>
            <person name="Teijaro C.N."/>
            <person name="Fluegel L."/>
            <person name="Davis C.M."/>
            <person name="Simpson J.R."/>
            <person name="Lauterbach L."/>
            <person name="Steele A.D."/>
            <person name="Gui C."/>
            <person name="Meng S."/>
            <person name="Li G."/>
            <person name="Viehrig K."/>
            <person name="Ye F."/>
            <person name="Su P."/>
            <person name="Kiefer A.F."/>
            <person name="Nichols A."/>
            <person name="Cepeda A.J."/>
            <person name="Yan W."/>
            <person name="Fan B."/>
            <person name="Jiang Y."/>
            <person name="Adhikari A."/>
            <person name="Zheng C.-J."/>
            <person name="Schuster L."/>
            <person name="Cowan T.M."/>
            <person name="Smanski M.J."/>
            <person name="Chevrette M.G."/>
            <person name="De Carvalho L.P.S."/>
            <person name="Shen B."/>
        </authorList>
    </citation>
    <scope>NUCLEOTIDE SEQUENCE [LARGE SCALE GENOMIC DNA]</scope>
    <source>
        <strain evidence="1 2">NPDC019275</strain>
    </source>
</reference>
<protein>
    <recommendedName>
        <fullName evidence="3">SRPBCC family protein</fullName>
    </recommendedName>
</protein>
<dbReference type="RefSeq" id="WP_357402243.1">
    <property type="nucleotide sequence ID" value="NZ_JBEYCD010000003.1"/>
</dbReference>
<evidence type="ECO:0000313" key="2">
    <source>
        <dbReference type="Proteomes" id="UP001611415"/>
    </source>
</evidence>
<sequence length="231" mass="25810">MHALLRILAASSCLTVGAYAIVVRPRLVRWGATDEEVADPYPGADIVPNGGRAATMAVTIEAPTAQVWPWLAQMGHNRAGWYSWDHLDNGGRPSADRVHPEWQEIQLGDWLTAWSPGGPVDAWEVAALERGHFLGLHGRSDLRGRAFDLAGPRPRAYTEGLWGFLLVELPGDRTRLVVSGYQTAQPRWLRAVGDFFVYPPVHWVMQTRQFANIKRLAERDWARASADQAER</sequence>